<dbReference type="EMBL" id="LVWA01000004">
    <property type="protein sequence ID" value="OKL40663.1"/>
    <property type="molecule type" value="Genomic_DNA"/>
</dbReference>
<protein>
    <recommendedName>
        <fullName evidence="4">DUF4249 domain-containing protein</fullName>
    </recommendedName>
</protein>
<organism evidence="2 3">
    <name type="scientific">Pontibacter flavimaris</name>
    <dbReference type="NCBI Taxonomy" id="1797110"/>
    <lineage>
        <taxon>Bacteria</taxon>
        <taxon>Pseudomonadati</taxon>
        <taxon>Bacteroidota</taxon>
        <taxon>Cytophagia</taxon>
        <taxon>Cytophagales</taxon>
        <taxon>Hymenobacteraceae</taxon>
        <taxon>Pontibacter</taxon>
    </lineage>
</organism>
<feature type="chain" id="PRO_5012502297" description="DUF4249 domain-containing protein" evidence="1">
    <location>
        <begin position="25"/>
        <end position="359"/>
    </location>
</feature>
<sequence length="359" mass="40437">MMRLRTERKSWLWAPLLAILCLQACVEPFELETGTEKQSLVVDGLITDRNDTTLNKVTLSWTAPYNGVDGVVVKEPVSGASVMLYDNKGNLMQFRESYSGNYVLDESEYDARPGESYTLRIWLPDGREYASRPELLTEAPPIRDLGYTYKEFIEVVKNGSGELVEQTELGFEVRAEVDDPANAQNFYRWSTKGILEYHTIALEIKDPPPSTCWSCQGRINKTAVAADDAQVNGNKISQLVAVVPADIPTRYQATVQQFSLTPAAFEFWRLLQQQQTSVGSIFDPPPARIRGNLYNASDPEEEVYGYFGASGVAEKSLIIDRVRYYPFPRRGPYEVPMSDFRWGCLLLNPNSTSIRPPGF</sequence>
<feature type="signal peptide" evidence="1">
    <location>
        <begin position="1"/>
        <end position="24"/>
    </location>
</feature>
<dbReference type="RefSeq" id="WP_073851284.1">
    <property type="nucleotide sequence ID" value="NZ_LVWA01000004.1"/>
</dbReference>
<dbReference type="Proteomes" id="UP000186551">
    <property type="component" value="Unassembled WGS sequence"/>
</dbReference>
<accession>A0A1Q5PEP8</accession>
<dbReference type="InterPro" id="IPR025345">
    <property type="entry name" value="DUF4249"/>
</dbReference>
<dbReference type="AlphaFoldDB" id="A0A1Q5PEP8"/>
<gene>
    <name evidence="2" type="ORF">A3841_12440</name>
</gene>
<name>A0A1Q5PEP8_9BACT</name>
<keyword evidence="1" id="KW-0732">Signal</keyword>
<evidence type="ECO:0000313" key="3">
    <source>
        <dbReference type="Proteomes" id="UP000186551"/>
    </source>
</evidence>
<evidence type="ECO:0008006" key="4">
    <source>
        <dbReference type="Google" id="ProtNLM"/>
    </source>
</evidence>
<dbReference type="OrthoDB" id="922982at2"/>
<comment type="caution">
    <text evidence="2">The sequence shown here is derived from an EMBL/GenBank/DDBJ whole genome shotgun (WGS) entry which is preliminary data.</text>
</comment>
<dbReference type="Pfam" id="PF14054">
    <property type="entry name" value="DUF4249"/>
    <property type="match status" value="1"/>
</dbReference>
<dbReference type="STRING" id="1797110.A3841_12440"/>
<proteinExistence type="predicted"/>
<evidence type="ECO:0000256" key="1">
    <source>
        <dbReference type="SAM" id="SignalP"/>
    </source>
</evidence>
<reference evidence="2 3" key="1">
    <citation type="submission" date="2016-03" db="EMBL/GenBank/DDBJ databases">
        <title>Genome sequence of Pontibacter sp. nov., of the family cytophagaceae, isolated from marine sediment of the Yellow Sea, China.</title>
        <authorList>
            <person name="Zhang G."/>
            <person name="Zhang R."/>
        </authorList>
    </citation>
    <scope>NUCLEOTIDE SEQUENCE [LARGE SCALE GENOMIC DNA]</scope>
    <source>
        <strain evidence="2 3">S10-8</strain>
    </source>
</reference>
<evidence type="ECO:0000313" key="2">
    <source>
        <dbReference type="EMBL" id="OKL40663.1"/>
    </source>
</evidence>
<keyword evidence="3" id="KW-1185">Reference proteome</keyword>